<evidence type="ECO:0000256" key="4">
    <source>
        <dbReference type="PROSITE-ProRule" id="PRU00335"/>
    </source>
</evidence>
<dbReference type="Pfam" id="PF00440">
    <property type="entry name" value="TetR_N"/>
    <property type="match status" value="1"/>
</dbReference>
<dbReference type="Gene3D" id="1.10.357.10">
    <property type="entry name" value="Tetracycline Repressor, domain 2"/>
    <property type="match status" value="1"/>
</dbReference>
<evidence type="ECO:0000313" key="7">
    <source>
        <dbReference type="Proteomes" id="UP001499951"/>
    </source>
</evidence>
<dbReference type="RefSeq" id="WP_166935105.1">
    <property type="nucleotide sequence ID" value="NZ_BAAADD010000009.1"/>
</dbReference>
<dbReference type="InterPro" id="IPR001647">
    <property type="entry name" value="HTH_TetR"/>
</dbReference>
<dbReference type="InterPro" id="IPR050109">
    <property type="entry name" value="HTH-type_TetR-like_transc_reg"/>
</dbReference>
<feature type="domain" description="HTH tetR-type" evidence="5">
    <location>
        <begin position="11"/>
        <end position="71"/>
    </location>
</feature>
<dbReference type="InterPro" id="IPR025996">
    <property type="entry name" value="MT1864/Rv1816-like_C"/>
</dbReference>
<protein>
    <submittedName>
        <fullName evidence="6">TetR/AcrR family transcriptional regulator</fullName>
    </submittedName>
</protein>
<keyword evidence="3" id="KW-0804">Transcription</keyword>
<evidence type="ECO:0000256" key="3">
    <source>
        <dbReference type="ARBA" id="ARBA00023163"/>
    </source>
</evidence>
<dbReference type="EMBL" id="BAAADD010000009">
    <property type="protein sequence ID" value="GAA0581618.1"/>
    <property type="molecule type" value="Genomic_DNA"/>
</dbReference>
<dbReference type="Proteomes" id="UP001499951">
    <property type="component" value="Unassembled WGS sequence"/>
</dbReference>
<organism evidence="6 7">
    <name type="scientific">Rhizomicrobium electricum</name>
    <dbReference type="NCBI Taxonomy" id="480070"/>
    <lineage>
        <taxon>Bacteria</taxon>
        <taxon>Pseudomonadati</taxon>
        <taxon>Pseudomonadota</taxon>
        <taxon>Alphaproteobacteria</taxon>
        <taxon>Micropepsales</taxon>
        <taxon>Micropepsaceae</taxon>
        <taxon>Rhizomicrobium</taxon>
    </lineage>
</organism>
<dbReference type="PANTHER" id="PTHR30055">
    <property type="entry name" value="HTH-TYPE TRANSCRIPTIONAL REGULATOR RUTR"/>
    <property type="match status" value="1"/>
</dbReference>
<keyword evidence="1" id="KW-0805">Transcription regulation</keyword>
<evidence type="ECO:0000259" key="5">
    <source>
        <dbReference type="PROSITE" id="PS50977"/>
    </source>
</evidence>
<gene>
    <name evidence="6" type="ORF">GCM10008942_33110</name>
</gene>
<name>A0ABP3Q6U2_9PROT</name>
<sequence>MPRTLSEEDIAEFREQLCAAASRLFAQRGTDGVTMRALAEIMGISPMKPYHYFRDKEEILAAAMERAFNRFVAALEAAENTAAPALERANARRQAYVAFALAEPDCYRVMFELPHPDTAKYPGLQAAMDRARAVTRRGMDALIASGLIEGDPVVLGNVFWCALHGAVSAYIAGKLDSREQLEAILDISMKSLREGLKPAAR</sequence>
<dbReference type="Pfam" id="PF13305">
    <property type="entry name" value="TetR_C_33"/>
    <property type="match status" value="1"/>
</dbReference>
<accession>A0ABP3Q6U2</accession>
<keyword evidence="7" id="KW-1185">Reference proteome</keyword>
<dbReference type="PRINTS" id="PR00455">
    <property type="entry name" value="HTHTETR"/>
</dbReference>
<dbReference type="PROSITE" id="PS50977">
    <property type="entry name" value="HTH_TETR_2"/>
    <property type="match status" value="1"/>
</dbReference>
<evidence type="ECO:0000256" key="1">
    <source>
        <dbReference type="ARBA" id="ARBA00023015"/>
    </source>
</evidence>
<proteinExistence type="predicted"/>
<evidence type="ECO:0000256" key="2">
    <source>
        <dbReference type="ARBA" id="ARBA00023125"/>
    </source>
</evidence>
<evidence type="ECO:0000313" key="6">
    <source>
        <dbReference type="EMBL" id="GAA0581618.1"/>
    </source>
</evidence>
<feature type="DNA-binding region" description="H-T-H motif" evidence="4">
    <location>
        <begin position="34"/>
        <end position="53"/>
    </location>
</feature>
<dbReference type="InterPro" id="IPR009057">
    <property type="entry name" value="Homeodomain-like_sf"/>
</dbReference>
<dbReference type="SUPFAM" id="SSF46689">
    <property type="entry name" value="Homeodomain-like"/>
    <property type="match status" value="1"/>
</dbReference>
<dbReference type="InterPro" id="IPR036271">
    <property type="entry name" value="Tet_transcr_reg_TetR-rel_C_sf"/>
</dbReference>
<dbReference type="SUPFAM" id="SSF48498">
    <property type="entry name" value="Tetracyclin repressor-like, C-terminal domain"/>
    <property type="match status" value="1"/>
</dbReference>
<dbReference type="PANTHER" id="PTHR30055:SF212">
    <property type="entry name" value="TETR-FAMILY FAMILY TRANSCRIPTIONAL REGULATOR"/>
    <property type="match status" value="1"/>
</dbReference>
<reference evidence="7" key="1">
    <citation type="journal article" date="2019" name="Int. J. Syst. Evol. Microbiol.">
        <title>The Global Catalogue of Microorganisms (GCM) 10K type strain sequencing project: providing services to taxonomists for standard genome sequencing and annotation.</title>
        <authorList>
            <consortium name="The Broad Institute Genomics Platform"/>
            <consortium name="The Broad Institute Genome Sequencing Center for Infectious Disease"/>
            <person name="Wu L."/>
            <person name="Ma J."/>
        </authorList>
    </citation>
    <scope>NUCLEOTIDE SEQUENCE [LARGE SCALE GENOMIC DNA]</scope>
    <source>
        <strain evidence="7">JCM 15089</strain>
    </source>
</reference>
<keyword evidence="2 4" id="KW-0238">DNA-binding</keyword>
<comment type="caution">
    <text evidence="6">The sequence shown here is derived from an EMBL/GenBank/DDBJ whole genome shotgun (WGS) entry which is preliminary data.</text>
</comment>